<proteinExistence type="predicted"/>
<organism evidence="1 2">
    <name type="scientific">Lacticaseibacillus camelliae DSM 22697 = JCM 13995</name>
    <dbReference type="NCBI Taxonomy" id="1423730"/>
    <lineage>
        <taxon>Bacteria</taxon>
        <taxon>Bacillati</taxon>
        <taxon>Bacillota</taxon>
        <taxon>Bacilli</taxon>
        <taxon>Lactobacillales</taxon>
        <taxon>Lactobacillaceae</taxon>
        <taxon>Lacticaseibacillus</taxon>
    </lineage>
</organism>
<dbReference type="RefSeq" id="WP_056989022.1">
    <property type="nucleotide sequence ID" value="NZ_AYZJ01000015.1"/>
</dbReference>
<dbReference type="PROSITE" id="PS51257">
    <property type="entry name" value="PROKAR_LIPOPROTEIN"/>
    <property type="match status" value="1"/>
</dbReference>
<evidence type="ECO:0000313" key="1">
    <source>
        <dbReference type="EMBL" id="KRN25275.1"/>
    </source>
</evidence>
<dbReference type="AlphaFoldDB" id="A0A0R2FD98"/>
<dbReference type="EMBL" id="AYZJ01000015">
    <property type="protein sequence ID" value="KRN25275.1"/>
    <property type="molecule type" value="Genomic_DNA"/>
</dbReference>
<sequence length="388" mass="43113">MKKRCWGLFILLLGAIVVGVSGCGSESYLKDVKVTFAGYQGNGSADISEKIQLSIMKRVAEKEGKSAKVDADLLKAYIDKAETASDLASETNFEQGNLTNEQALRAQEYLDHMYKTTLDINPSTNLSNGKKVQVVLKDNSEKPYFKPASKDFKVSGLKTPKKISMKSVLNTLSYKPVGISGQGNVVITVKVANEKRTNVTRAASAAVPVRESKLSNGDEISVAEEDVFNLIKKKYPQYKFVRSHSPAKYLTVKGLESNDWNVSNLNAVANKFQGLNFAHRTAEKPNGFTDKFSGQLRHALYTESFRSLTLIYETPAHKFFTFGIMALVDKNNEPKKLISDYRTNEPLENAINSYSLLGHTVSEELDADPFSSIQEHSLSRQYMLHQAK</sequence>
<accession>A0A0R2FD98</accession>
<name>A0A0R2FD98_9LACO</name>
<protein>
    <recommendedName>
        <fullName evidence="3">Lipoprotein</fullName>
    </recommendedName>
</protein>
<keyword evidence="2" id="KW-1185">Reference proteome</keyword>
<gene>
    <name evidence="1" type="ORF">FC75_GL000757</name>
</gene>
<evidence type="ECO:0008006" key="3">
    <source>
        <dbReference type="Google" id="ProtNLM"/>
    </source>
</evidence>
<evidence type="ECO:0000313" key="2">
    <source>
        <dbReference type="Proteomes" id="UP000050865"/>
    </source>
</evidence>
<reference evidence="1 2" key="1">
    <citation type="journal article" date="2015" name="Genome Announc.">
        <title>Expanding the biotechnology potential of lactobacilli through comparative genomics of 213 strains and associated genera.</title>
        <authorList>
            <person name="Sun Z."/>
            <person name="Harris H.M."/>
            <person name="McCann A."/>
            <person name="Guo C."/>
            <person name="Argimon S."/>
            <person name="Zhang W."/>
            <person name="Yang X."/>
            <person name="Jeffery I.B."/>
            <person name="Cooney J.C."/>
            <person name="Kagawa T.F."/>
            <person name="Liu W."/>
            <person name="Song Y."/>
            <person name="Salvetti E."/>
            <person name="Wrobel A."/>
            <person name="Rasinkangas P."/>
            <person name="Parkhill J."/>
            <person name="Rea M.C."/>
            <person name="O'Sullivan O."/>
            <person name="Ritari J."/>
            <person name="Douillard F.P."/>
            <person name="Paul Ross R."/>
            <person name="Yang R."/>
            <person name="Briner A.E."/>
            <person name="Felis G.E."/>
            <person name="de Vos W.M."/>
            <person name="Barrangou R."/>
            <person name="Klaenhammer T.R."/>
            <person name="Caufield P.W."/>
            <person name="Cui Y."/>
            <person name="Zhang H."/>
            <person name="O'Toole P.W."/>
        </authorList>
    </citation>
    <scope>NUCLEOTIDE SEQUENCE [LARGE SCALE GENOMIC DNA]</scope>
    <source>
        <strain evidence="1 2">DSM 22697</strain>
    </source>
</reference>
<comment type="caution">
    <text evidence="1">The sequence shown here is derived from an EMBL/GenBank/DDBJ whole genome shotgun (WGS) entry which is preliminary data.</text>
</comment>
<dbReference type="PATRIC" id="fig|1423730.4.peg.792"/>
<dbReference type="Proteomes" id="UP000050865">
    <property type="component" value="Unassembled WGS sequence"/>
</dbReference>